<dbReference type="AlphaFoldDB" id="A0A2V1IWM1"/>
<accession>A0A2V1IWM1</accession>
<keyword evidence="2" id="KW-0456">Lyase</keyword>
<keyword evidence="1" id="KW-0479">Metal-binding</keyword>
<dbReference type="Gene3D" id="3.40.225.10">
    <property type="entry name" value="Class II aldolase/adducin N-terminal domain"/>
    <property type="match status" value="1"/>
</dbReference>
<dbReference type="PANTHER" id="PTHR22789:SF0">
    <property type="entry name" value="3-OXO-TETRONATE 4-PHOSPHATE DECARBOXYLASE-RELATED"/>
    <property type="match status" value="1"/>
</dbReference>
<organism evidence="4 5">
    <name type="scientific">Paramuribaculum intestinale</name>
    <dbReference type="NCBI Taxonomy" id="2094151"/>
    <lineage>
        <taxon>Bacteria</taxon>
        <taxon>Pseudomonadati</taxon>
        <taxon>Bacteroidota</taxon>
        <taxon>Bacteroidia</taxon>
        <taxon>Bacteroidales</taxon>
        <taxon>Muribaculaceae</taxon>
        <taxon>Paramuribaculum</taxon>
    </lineage>
</organism>
<reference evidence="5" key="1">
    <citation type="submission" date="2018-02" db="EMBL/GenBank/DDBJ databases">
        <authorList>
            <person name="Clavel T."/>
            <person name="Strowig T."/>
        </authorList>
    </citation>
    <scope>NUCLEOTIDE SEQUENCE [LARGE SCALE GENOMIC DNA]</scope>
    <source>
        <strain evidence="5">DSM 100764</strain>
    </source>
</reference>
<dbReference type="GeneID" id="93423117"/>
<evidence type="ECO:0000256" key="1">
    <source>
        <dbReference type="ARBA" id="ARBA00022723"/>
    </source>
</evidence>
<feature type="domain" description="Class II aldolase/adducin N-terminal" evidence="3">
    <location>
        <begin position="8"/>
        <end position="186"/>
    </location>
</feature>
<keyword evidence="5" id="KW-1185">Reference proteome</keyword>
<comment type="caution">
    <text evidence="4">The sequence shown here is derived from an EMBL/GenBank/DDBJ whole genome shotgun (WGS) entry which is preliminary data.</text>
</comment>
<evidence type="ECO:0000259" key="3">
    <source>
        <dbReference type="SMART" id="SM01007"/>
    </source>
</evidence>
<dbReference type="PANTHER" id="PTHR22789">
    <property type="entry name" value="FUCULOSE PHOSPHATE ALDOLASE"/>
    <property type="match status" value="1"/>
</dbReference>
<evidence type="ECO:0000313" key="5">
    <source>
        <dbReference type="Proteomes" id="UP000244925"/>
    </source>
</evidence>
<sequence>MATIQQIQEFVAMAHRVGQSGLTVCSSGNLSVRLDNDEVMISGTGSWVPDLTPDKVSVCRLSTGEVLNGIKPSMESVFHMGVMRERPEVGCVLHFQSPYATAVACMKKRPADFNFTAECPIHVGREIPMIPYFRPGSPELASHVIEQMKHHDSVMLLKHGQVVCGKDFSQALERAMFFEMACRIAVINGDNVDPLTAEEIGDLDTYILGKTTK</sequence>
<dbReference type="EMBL" id="PUBV01000013">
    <property type="protein sequence ID" value="PWB07383.1"/>
    <property type="molecule type" value="Genomic_DNA"/>
</dbReference>
<name>A0A2V1IWM1_9BACT</name>
<dbReference type="SMART" id="SM01007">
    <property type="entry name" value="Aldolase_II"/>
    <property type="match status" value="1"/>
</dbReference>
<dbReference type="InterPro" id="IPR001303">
    <property type="entry name" value="Aldolase_II/adducin_N"/>
</dbReference>
<gene>
    <name evidence="4" type="ORF">C5O25_07485</name>
</gene>
<dbReference type="Proteomes" id="UP000244925">
    <property type="component" value="Unassembled WGS sequence"/>
</dbReference>
<dbReference type="InterPro" id="IPR036409">
    <property type="entry name" value="Aldolase_II/adducin_N_sf"/>
</dbReference>
<evidence type="ECO:0000256" key="2">
    <source>
        <dbReference type="ARBA" id="ARBA00023239"/>
    </source>
</evidence>
<dbReference type="RefSeq" id="WP_107036116.1">
    <property type="nucleotide sequence ID" value="NZ_CAOLHR010000005.1"/>
</dbReference>
<evidence type="ECO:0000313" key="4">
    <source>
        <dbReference type="EMBL" id="PWB07383.1"/>
    </source>
</evidence>
<protein>
    <submittedName>
        <fullName evidence="4">Class II aldolase/adducin family protein</fullName>
    </submittedName>
</protein>
<dbReference type="GO" id="GO:0005829">
    <property type="term" value="C:cytosol"/>
    <property type="evidence" value="ECO:0007669"/>
    <property type="project" value="TreeGrafter"/>
</dbReference>
<dbReference type="SUPFAM" id="SSF53639">
    <property type="entry name" value="AraD/HMP-PK domain-like"/>
    <property type="match status" value="1"/>
</dbReference>
<dbReference type="GO" id="GO:0046872">
    <property type="term" value="F:metal ion binding"/>
    <property type="evidence" value="ECO:0007669"/>
    <property type="project" value="UniProtKB-KW"/>
</dbReference>
<dbReference type="Pfam" id="PF00596">
    <property type="entry name" value="Aldolase_II"/>
    <property type="match status" value="1"/>
</dbReference>
<dbReference type="InterPro" id="IPR050197">
    <property type="entry name" value="Aldolase_class_II_sugar_metab"/>
</dbReference>
<proteinExistence type="predicted"/>
<dbReference type="GO" id="GO:0019323">
    <property type="term" value="P:pentose catabolic process"/>
    <property type="evidence" value="ECO:0007669"/>
    <property type="project" value="TreeGrafter"/>
</dbReference>
<dbReference type="GO" id="GO:0016832">
    <property type="term" value="F:aldehyde-lyase activity"/>
    <property type="evidence" value="ECO:0007669"/>
    <property type="project" value="TreeGrafter"/>
</dbReference>